<feature type="compositionally biased region" description="Basic and acidic residues" evidence="7">
    <location>
        <begin position="479"/>
        <end position="494"/>
    </location>
</feature>
<evidence type="ECO:0000256" key="2">
    <source>
        <dbReference type="ARBA" id="ARBA00022490"/>
    </source>
</evidence>
<feature type="compositionally biased region" description="Polar residues" evidence="7">
    <location>
        <begin position="1593"/>
        <end position="1607"/>
    </location>
</feature>
<evidence type="ECO:0000256" key="4">
    <source>
        <dbReference type="ARBA" id="ARBA00023054"/>
    </source>
</evidence>
<evidence type="ECO:0000256" key="5">
    <source>
        <dbReference type="ARBA" id="ARBA00023212"/>
    </source>
</evidence>
<evidence type="ECO:0000256" key="3">
    <source>
        <dbReference type="ARBA" id="ARBA00022553"/>
    </source>
</evidence>
<feature type="compositionally biased region" description="Basic and acidic residues" evidence="7">
    <location>
        <begin position="288"/>
        <end position="299"/>
    </location>
</feature>
<feature type="compositionally biased region" description="Polar residues" evidence="7">
    <location>
        <begin position="239"/>
        <end position="258"/>
    </location>
</feature>
<feature type="compositionally biased region" description="Basic and acidic residues" evidence="7">
    <location>
        <begin position="447"/>
        <end position="456"/>
    </location>
</feature>
<dbReference type="KEGG" id="bfo:118424505"/>
<dbReference type="InterPro" id="IPR028745">
    <property type="entry name" value="AKAP9/Pericentrin"/>
</dbReference>
<keyword evidence="9" id="KW-1185">Reference proteome</keyword>
<feature type="compositionally biased region" description="Basic and acidic residues" evidence="7">
    <location>
        <begin position="1152"/>
        <end position="1172"/>
    </location>
</feature>
<feature type="compositionally biased region" description="Low complexity" evidence="7">
    <location>
        <begin position="345"/>
        <end position="362"/>
    </location>
</feature>
<feature type="coiled-coil region" evidence="6">
    <location>
        <begin position="1360"/>
        <end position="1387"/>
    </location>
</feature>
<feature type="compositionally biased region" description="Low complexity" evidence="7">
    <location>
        <begin position="1173"/>
        <end position="1188"/>
    </location>
</feature>
<feature type="coiled-coil region" evidence="6">
    <location>
        <begin position="641"/>
        <end position="668"/>
    </location>
</feature>
<dbReference type="GO" id="GO:0007165">
    <property type="term" value="P:signal transduction"/>
    <property type="evidence" value="ECO:0007669"/>
    <property type="project" value="InterPro"/>
</dbReference>
<evidence type="ECO:0000313" key="10">
    <source>
        <dbReference type="RefSeq" id="XP_035688977.1"/>
    </source>
</evidence>
<feature type="compositionally biased region" description="Polar residues" evidence="7">
    <location>
        <begin position="1575"/>
        <end position="1585"/>
    </location>
</feature>
<protein>
    <submittedName>
        <fullName evidence="10">A-kinase anchor protein 9-like</fullName>
    </submittedName>
</protein>
<feature type="region of interest" description="Disordered" evidence="7">
    <location>
        <begin position="239"/>
        <end position="500"/>
    </location>
</feature>
<dbReference type="OrthoDB" id="2020852at2759"/>
<dbReference type="RefSeq" id="XP_035688977.1">
    <property type="nucleotide sequence ID" value="XM_035833084.1"/>
</dbReference>
<feature type="region of interest" description="Disordered" evidence="7">
    <location>
        <begin position="1082"/>
        <end position="1135"/>
    </location>
</feature>
<evidence type="ECO:0000313" key="9">
    <source>
        <dbReference type="Proteomes" id="UP000001554"/>
    </source>
</evidence>
<evidence type="ECO:0000256" key="6">
    <source>
        <dbReference type="SAM" id="Coils"/>
    </source>
</evidence>
<feature type="compositionally biased region" description="Basic and acidic residues" evidence="7">
    <location>
        <begin position="307"/>
        <end position="320"/>
    </location>
</feature>
<dbReference type="PANTHER" id="PTHR44981">
    <property type="entry name" value="PERICENTRIN-LIKE PROTEIN, ISOFORM F"/>
    <property type="match status" value="1"/>
</dbReference>
<dbReference type="GO" id="GO:0060090">
    <property type="term" value="F:molecular adaptor activity"/>
    <property type="evidence" value="ECO:0007669"/>
    <property type="project" value="InterPro"/>
</dbReference>
<feature type="region of interest" description="Disordered" evidence="7">
    <location>
        <begin position="1152"/>
        <end position="1217"/>
    </location>
</feature>
<dbReference type="GeneID" id="118424505"/>
<dbReference type="OMA" id="HEPANTL"/>
<dbReference type="PANTHER" id="PTHR44981:SF2">
    <property type="entry name" value="PERICENTRIN-LIKE PROTEIN, ISOFORM F"/>
    <property type="match status" value="1"/>
</dbReference>
<gene>
    <name evidence="10" type="primary">LOC118424505</name>
</gene>
<feature type="coiled-coil region" evidence="6">
    <location>
        <begin position="957"/>
        <end position="991"/>
    </location>
</feature>
<name>A0A9J7LTW4_BRAFL</name>
<feature type="compositionally biased region" description="Polar residues" evidence="7">
    <location>
        <begin position="1515"/>
        <end position="1545"/>
    </location>
</feature>
<feature type="compositionally biased region" description="Basic and acidic residues" evidence="7">
    <location>
        <begin position="1108"/>
        <end position="1117"/>
    </location>
</feature>
<feature type="compositionally biased region" description="Low complexity" evidence="7">
    <location>
        <begin position="272"/>
        <end position="281"/>
    </location>
</feature>
<feature type="coiled-coil region" evidence="6">
    <location>
        <begin position="1017"/>
        <end position="1058"/>
    </location>
</feature>
<keyword evidence="4 6" id="KW-0175">Coiled coil</keyword>
<evidence type="ECO:0000256" key="1">
    <source>
        <dbReference type="ARBA" id="ARBA00004300"/>
    </source>
</evidence>
<dbReference type="GO" id="GO:0005813">
    <property type="term" value="C:centrosome"/>
    <property type="evidence" value="ECO:0007669"/>
    <property type="project" value="UniProtKB-SubCell"/>
</dbReference>
<evidence type="ECO:0000256" key="7">
    <source>
        <dbReference type="SAM" id="MobiDB-lite"/>
    </source>
</evidence>
<evidence type="ECO:0000259" key="8">
    <source>
        <dbReference type="Pfam" id="PF10495"/>
    </source>
</evidence>
<organism evidence="9 10">
    <name type="scientific">Branchiostoma floridae</name>
    <name type="common">Florida lancelet</name>
    <name type="synonym">Amphioxus</name>
    <dbReference type="NCBI Taxonomy" id="7739"/>
    <lineage>
        <taxon>Eukaryota</taxon>
        <taxon>Metazoa</taxon>
        <taxon>Chordata</taxon>
        <taxon>Cephalochordata</taxon>
        <taxon>Leptocardii</taxon>
        <taxon>Amphioxiformes</taxon>
        <taxon>Branchiostomatidae</taxon>
        <taxon>Branchiostoma</taxon>
    </lineage>
</organism>
<dbReference type="GO" id="GO:0005737">
    <property type="term" value="C:cytoplasm"/>
    <property type="evidence" value="ECO:0007669"/>
    <property type="project" value="UniProtKB-ARBA"/>
</dbReference>
<feature type="coiled-coil region" evidence="6">
    <location>
        <begin position="1225"/>
        <end position="1280"/>
    </location>
</feature>
<feature type="coiled-coil region" evidence="6">
    <location>
        <begin position="25"/>
        <end position="146"/>
    </location>
</feature>
<feature type="domain" description="Pericentrin/AKAP-450 centrosomal targeting" evidence="8">
    <location>
        <begin position="1410"/>
        <end position="1491"/>
    </location>
</feature>
<reference evidence="9" key="2">
    <citation type="journal article" date="2020" name="Nat. Ecol. Evol.">
        <title>Deeply conserved synteny resolves early events in vertebrate evolution.</title>
        <authorList>
            <person name="Simakov O."/>
            <person name="Marletaz F."/>
            <person name="Yue J.X."/>
            <person name="O'Connell B."/>
            <person name="Jenkins J."/>
            <person name="Brandt A."/>
            <person name="Calef R."/>
            <person name="Tung C.H."/>
            <person name="Huang T.K."/>
            <person name="Schmutz J."/>
            <person name="Satoh N."/>
            <person name="Yu J.K."/>
            <person name="Putnam N.H."/>
            <person name="Green R.E."/>
            <person name="Rokhsar D.S."/>
        </authorList>
    </citation>
    <scope>NUCLEOTIDE SEQUENCE [LARGE SCALE GENOMIC DNA]</scope>
    <source>
        <strain evidence="9">S238N-H82</strain>
    </source>
</reference>
<feature type="compositionally biased region" description="Basic and acidic residues" evidence="7">
    <location>
        <begin position="259"/>
        <end position="271"/>
    </location>
</feature>
<reference evidence="10" key="3">
    <citation type="submission" date="2025-08" db="UniProtKB">
        <authorList>
            <consortium name="RefSeq"/>
        </authorList>
    </citation>
    <scope>IDENTIFICATION</scope>
</reference>
<feature type="compositionally biased region" description="Polar residues" evidence="7">
    <location>
        <begin position="151"/>
        <end position="167"/>
    </location>
</feature>
<feature type="compositionally biased region" description="Polar residues" evidence="7">
    <location>
        <begin position="1118"/>
        <end position="1133"/>
    </location>
</feature>
<reference evidence="10" key="1">
    <citation type="journal article" date="2016" name="Genome Biol. Evol.">
        <title>Conserved non-coding elements in the most distant genera of cephalochordates: the Goldilocks principle.</title>
        <authorList>
            <person name="Yue J.X."/>
            <person name="Kozmikova I."/>
            <person name="Ono H."/>
            <person name="Nossa C.W."/>
            <person name="Kozmik Z."/>
            <person name="Putnam N.H."/>
            <person name="Yu J.K."/>
            <person name="Holland L.Z."/>
        </authorList>
    </citation>
    <scope>NUCLEOTIDE SEQUENCE</scope>
</reference>
<keyword evidence="2" id="KW-0963">Cytoplasm</keyword>
<dbReference type="Pfam" id="PF10495">
    <property type="entry name" value="PACT_coil_coil"/>
    <property type="match status" value="1"/>
</dbReference>
<feature type="region of interest" description="Disordered" evidence="7">
    <location>
        <begin position="1502"/>
        <end position="1664"/>
    </location>
</feature>
<feature type="compositionally biased region" description="Basic and acidic residues" evidence="7">
    <location>
        <begin position="1633"/>
        <end position="1651"/>
    </location>
</feature>
<sequence>MLQMSALQAKLDDKKHGQEVADSWVAQLQEQLKVEKDALNRKDREMGNLVEQLEQFREDLVDKEEEIQRLHMEIQIQHREMTAHTDGEQHTAQLLEENSNLKSALKTLQDQAEEDLSMPRYAQDLLEEKNCEIDHLNEEIKRLREDMDQMPSISETDTTSTASQTEDTSMEDEADWSSVLEQKEEDISALRVELLNMRNRDPLQEPVVQHAMERNNQEFEQAKAQLQEDIRQIEDQLRTQQTETESLKQQLLGDQTTETAEREKSDAEELRTAALEQQAAAEEAEAAAQRERAEAEQEKLAAQQERAAAEQERAAAEQEKLAAQQERAAAEETEAAAQRERAAAEQEWVAAEQEKLAAQQERAAAEEAKAAAQQEKTAAEEQKIAAQQEKAAAEEQKIAAQQEKAAAEEQKIAAQQEKTAAEEAKTAAQQEKAAAEEQKIAAQQERAAAEEARSAAKQETTGTEEAKAGMKELSAPSERLSDQELMKKNEELRQLQEVSSQLQAQLENTEKQLINRDKEVSKLEEKVSSLLRLQSEDVQVDAAVRQRQEDGPVGSNDYRVTDDRMAELQAELTSQAQRHEEEVVLLKSSLQTEMERVKEQLREEYRTRLENIRVSTQGSALKQKLDEIRAELTWQHQQHIRDIQENAERDAQMRVEELELRHRQHIEELQSQYGRVQMPGVSEADRLQTDLLYRLDTQHGPGTETGSSTRASPTMYTPAGSELGHRLQDEIDATERLDNNLVNQLRQRQQGVGQDHSDSEVDDIVSTRLEGLLRRLHTEGSKVLSLSELQFIQQHSMSARPPVPDGAERDTLQQSVKQQVELLEYKLNQEKTMVEDLQSSLLSERKRNGELVSTVEEERRAVSCLQNELSSLKMLVESLRAALDREQTKLASVSGALESEKAHVKSLLEALEIERHAVQQLQDEVDADRDQSLDQQHRDGQVIKKLKEGLALEQGKSAELSRSLEDEKLRLISLQRELEKERENKTGVVQEKDFKLQELMKKLDRETTRADTVTAALEKQQSVAKQLQLSLEELKQTRADLERRKEASISELQSLLDAEKEHSLDLKTTLDRERQVAASLRQSITKERTKMSEELERERSLRNQLKNTVEKMERQSREASASLQQEKTNTVQLQAERDRLQAKLAVLADREAATERQRQKDKQSLQQKEKEIQQQQQKIAELQQQQKSQADRLGGGESTTGREKETRGVSPRSHHYSPEALTRHKQQLASLCQSLQLQLLRLKETLPSHAHSVDAELSKIEEIQQAVKGLSNELQHMRSANLSGSEPTTGPSVNEKILQQNTELTSFVARLSQEKAELRNALADLEEQVWMYRQKDSTANQISVPQKPAEPQSSSWQQEKAELLYSLQEAQSEVARLRAEGRQLVQEVQTEPHQTDSSVDHVKMQHMYGRYLRAESFRKALVYQKKYLLLLLGGFQDCEEATLALIAKMGAYPSSADIQRRSRHSKAFTRFRSAACVIIAVWRLQFLVQKWKRATRIGSPILNKSMSRTRDGGQHSRSLPTNDGQYNRSALPSGRQHYSTVPQQDGQRHTRLSSPAGRNSSGQSPSDGQFLSRRSPGSQYQSSAQPGHMYSQPAAQQHRSPSTSPVGSNLRFGVTRYSPPRPHLAHQSPNSAERTDDNSLTDYIHRLESLQRRLGNPPNGGSRK</sequence>
<feature type="compositionally biased region" description="Polar residues" evidence="7">
    <location>
        <begin position="1552"/>
        <end position="1569"/>
    </location>
</feature>
<proteinExistence type="predicted"/>
<keyword evidence="5" id="KW-0206">Cytoskeleton</keyword>
<accession>A0A9J7LTW4</accession>
<feature type="coiled-coil region" evidence="6">
    <location>
        <begin position="1308"/>
        <end position="1335"/>
    </location>
</feature>
<dbReference type="Proteomes" id="UP000001554">
    <property type="component" value="Chromosome 10"/>
</dbReference>
<feature type="compositionally biased region" description="Basic and acidic residues" evidence="7">
    <location>
        <begin position="1084"/>
        <end position="1101"/>
    </location>
</feature>
<feature type="coiled-coil region" evidence="6">
    <location>
        <begin position="855"/>
        <end position="931"/>
    </location>
</feature>
<dbReference type="InterPro" id="IPR019528">
    <property type="entry name" value="PACT_domain"/>
</dbReference>
<keyword evidence="3" id="KW-0597">Phosphoprotein</keyword>
<feature type="region of interest" description="Disordered" evidence="7">
    <location>
        <begin position="146"/>
        <end position="181"/>
    </location>
</feature>
<comment type="subcellular location">
    <subcellularLocation>
        <location evidence="1">Cytoplasm</location>
        <location evidence="1">Cytoskeleton</location>
        <location evidence="1">Microtubule organizing center</location>
        <location evidence="1">Centrosome</location>
    </subcellularLocation>
</comment>